<dbReference type="GO" id="GO:0005524">
    <property type="term" value="F:ATP binding"/>
    <property type="evidence" value="ECO:0007669"/>
    <property type="project" value="UniProtKB-KW"/>
</dbReference>
<keyword evidence="4 11" id="KW-0235">DNA replication</keyword>
<dbReference type="EC" id="2.7.7.7" evidence="11"/>
<evidence type="ECO:0000256" key="10">
    <source>
        <dbReference type="ARBA" id="ARBA00049244"/>
    </source>
</evidence>
<feature type="domain" description="AAA+ ATPase" evidence="13">
    <location>
        <begin position="36"/>
        <end position="179"/>
    </location>
</feature>
<feature type="compositionally biased region" description="Polar residues" evidence="12">
    <location>
        <begin position="367"/>
        <end position="383"/>
    </location>
</feature>
<accession>A0A073CCA1</accession>
<dbReference type="PANTHER" id="PTHR11669:SF0">
    <property type="entry name" value="PROTEIN STICHEL-LIKE 2"/>
    <property type="match status" value="1"/>
</dbReference>
<keyword evidence="8 11" id="KW-0067">ATP-binding</keyword>
<comment type="function">
    <text evidence="11">DNA polymerase III is a complex, multichain enzyme responsible for most of the replicative synthesis in bacteria. This DNA polymerase also exhibits 3' to 5' exonuclease activity.</text>
</comment>
<dbReference type="RefSeq" id="WP_042158407.1">
    <property type="nucleotide sequence ID" value="NZ_CM002804.1"/>
</dbReference>
<comment type="catalytic activity">
    <reaction evidence="10 11">
        <text>DNA(n) + a 2'-deoxyribonucleoside 5'-triphosphate = DNA(n+1) + diphosphate</text>
        <dbReference type="Rhea" id="RHEA:22508"/>
        <dbReference type="Rhea" id="RHEA-COMP:17339"/>
        <dbReference type="Rhea" id="RHEA-COMP:17340"/>
        <dbReference type="ChEBI" id="CHEBI:33019"/>
        <dbReference type="ChEBI" id="CHEBI:61560"/>
        <dbReference type="ChEBI" id="CHEBI:173112"/>
        <dbReference type="EC" id="2.7.7.7"/>
    </reaction>
</comment>
<dbReference type="SUPFAM" id="SSF52540">
    <property type="entry name" value="P-loop containing nucleoside triphosphate hydrolases"/>
    <property type="match status" value="1"/>
</dbReference>
<dbReference type="NCBIfam" id="TIGR02397">
    <property type="entry name" value="dnaX_nterm"/>
    <property type="match status" value="1"/>
</dbReference>
<protein>
    <recommendedName>
        <fullName evidence="11">DNA polymerase III subunit gamma/tau</fullName>
        <ecNumber evidence="11">2.7.7.7</ecNumber>
    </recommendedName>
</protein>
<dbReference type="EMBL" id="CM002804">
    <property type="protein sequence ID" value="KEI65253.1"/>
    <property type="molecule type" value="Genomic_DNA"/>
</dbReference>
<dbReference type="Gene3D" id="1.20.272.10">
    <property type="match status" value="1"/>
</dbReference>
<keyword evidence="2 11" id="KW-0808">Transferase</keyword>
<dbReference type="InterPro" id="IPR012763">
    <property type="entry name" value="DNA_pol_III_sug/sutau_N"/>
</dbReference>
<evidence type="ECO:0000256" key="1">
    <source>
        <dbReference type="ARBA" id="ARBA00006360"/>
    </source>
</evidence>
<proteinExistence type="inferred from homology"/>
<comment type="subunit">
    <text evidence="11">DNA polymerase III contains a core (composed of alpha, epsilon and theta chains) that associates with a tau subunit. This core dimerizes to form the POLIII' complex. PolIII' associates with the gamma complex (composed of gamma, delta, delta', psi and chi chains) and with the beta chain to form the complete DNA polymerase III complex.</text>
</comment>
<dbReference type="CDD" id="cd00009">
    <property type="entry name" value="AAA"/>
    <property type="match status" value="1"/>
</dbReference>
<evidence type="ECO:0000256" key="3">
    <source>
        <dbReference type="ARBA" id="ARBA00022695"/>
    </source>
</evidence>
<keyword evidence="3 11" id="KW-0548">Nucleotidyltransferase</keyword>
<evidence type="ECO:0000256" key="12">
    <source>
        <dbReference type="SAM" id="MobiDB-lite"/>
    </source>
</evidence>
<evidence type="ECO:0000256" key="5">
    <source>
        <dbReference type="ARBA" id="ARBA00022723"/>
    </source>
</evidence>
<feature type="region of interest" description="Disordered" evidence="12">
    <location>
        <begin position="364"/>
        <end position="383"/>
    </location>
</feature>
<dbReference type="GO" id="GO:0003677">
    <property type="term" value="F:DNA binding"/>
    <property type="evidence" value="ECO:0007669"/>
    <property type="project" value="InterPro"/>
</dbReference>
<evidence type="ECO:0000256" key="4">
    <source>
        <dbReference type="ARBA" id="ARBA00022705"/>
    </source>
</evidence>
<evidence type="ECO:0000256" key="6">
    <source>
        <dbReference type="ARBA" id="ARBA00022741"/>
    </source>
</evidence>
<dbReference type="GO" id="GO:0006261">
    <property type="term" value="P:DNA-templated DNA replication"/>
    <property type="evidence" value="ECO:0007669"/>
    <property type="project" value="TreeGrafter"/>
</dbReference>
<evidence type="ECO:0000313" key="14">
    <source>
        <dbReference type="EMBL" id="KEI65253.1"/>
    </source>
</evidence>
<keyword evidence="15" id="KW-1185">Reference proteome</keyword>
<keyword evidence="9 11" id="KW-0239">DNA-directed DNA polymerase</keyword>
<dbReference type="Gene3D" id="3.40.50.300">
    <property type="entry name" value="P-loop containing nucleotide triphosphate hydrolases"/>
    <property type="match status" value="1"/>
</dbReference>
<dbReference type="PANTHER" id="PTHR11669">
    <property type="entry name" value="REPLICATION FACTOR C / DNA POLYMERASE III GAMMA-TAU SUBUNIT"/>
    <property type="match status" value="1"/>
</dbReference>
<dbReference type="Pfam" id="PF13177">
    <property type="entry name" value="DNA_pol3_delta2"/>
    <property type="match status" value="1"/>
</dbReference>
<comment type="similarity">
    <text evidence="1 11">Belongs to the DnaX/STICHEL family.</text>
</comment>
<dbReference type="GO" id="GO:0046872">
    <property type="term" value="F:metal ion binding"/>
    <property type="evidence" value="ECO:0007669"/>
    <property type="project" value="UniProtKB-KW"/>
</dbReference>
<dbReference type="SMART" id="SM00382">
    <property type="entry name" value="AAA"/>
    <property type="match status" value="1"/>
</dbReference>
<dbReference type="InterPro" id="IPR008921">
    <property type="entry name" value="DNA_pol3_clamp-load_cplx_C"/>
</dbReference>
<dbReference type="InterPro" id="IPR003593">
    <property type="entry name" value="AAA+_ATPase"/>
</dbReference>
<dbReference type="InterPro" id="IPR050238">
    <property type="entry name" value="DNA_Rep/Repair_Clamp_Loader"/>
</dbReference>
<dbReference type="Gene3D" id="1.10.8.60">
    <property type="match status" value="1"/>
</dbReference>
<dbReference type="InterPro" id="IPR027417">
    <property type="entry name" value="P-loop_NTPase"/>
</dbReference>
<dbReference type="InterPro" id="IPR022754">
    <property type="entry name" value="DNA_pol_III_gamma-3"/>
</dbReference>
<evidence type="ECO:0000256" key="8">
    <source>
        <dbReference type="ARBA" id="ARBA00022840"/>
    </source>
</evidence>
<keyword evidence="7" id="KW-0862">Zinc</keyword>
<dbReference type="AlphaFoldDB" id="A0A073CCA1"/>
<evidence type="ECO:0000256" key="9">
    <source>
        <dbReference type="ARBA" id="ARBA00022932"/>
    </source>
</evidence>
<organism evidence="14 15">
    <name type="scientific">Planktothrix agardhii (strain NIVA-CYA 126/8)</name>
    <dbReference type="NCBI Taxonomy" id="388467"/>
    <lineage>
        <taxon>Bacteria</taxon>
        <taxon>Bacillati</taxon>
        <taxon>Cyanobacteriota</taxon>
        <taxon>Cyanophyceae</taxon>
        <taxon>Oscillatoriophycideae</taxon>
        <taxon>Oscillatoriales</taxon>
        <taxon>Microcoleaceae</taxon>
        <taxon>Planktothrix</taxon>
    </lineage>
</organism>
<keyword evidence="14" id="KW-0614">Plasmid</keyword>
<keyword evidence="6 11" id="KW-0547">Nucleotide-binding</keyword>
<evidence type="ECO:0000256" key="2">
    <source>
        <dbReference type="ARBA" id="ARBA00022679"/>
    </source>
</evidence>
<name>A0A073CCA1_PLAA1</name>
<dbReference type="PATRIC" id="fig|388467.6.peg.4676"/>
<gene>
    <name evidence="11 14" type="primary">dnaX</name>
    <name evidence="14" type="ORF">A19Y_9050</name>
</gene>
<dbReference type="SUPFAM" id="SSF48019">
    <property type="entry name" value="post-AAA+ oligomerization domain-like"/>
    <property type="match status" value="1"/>
</dbReference>
<dbReference type="Pfam" id="PF12169">
    <property type="entry name" value="DNA_pol3_gamma3"/>
    <property type="match status" value="1"/>
</dbReference>
<reference evidence="14 15" key="1">
    <citation type="journal article" date="2014" name="Appl. Environ. Microbiol.">
        <title>Elucidation of insertion elements encoded on plasmids and in vitro construction of shuttle vectors from the toxic cyanobacterium Planktothrix.</title>
        <authorList>
            <person name="Christiansen G."/>
            <person name="Goesmann A."/>
            <person name="Kurmayer R."/>
        </authorList>
    </citation>
    <scope>NUCLEOTIDE SEQUENCE [LARGE SCALE GENOMIC DNA]</scope>
    <source>
        <strain evidence="14 15">NIVA-CYA 126/8</strain>
        <plasmid evidence="14">pPA115</plasmid>
    </source>
</reference>
<evidence type="ECO:0000313" key="15">
    <source>
        <dbReference type="Proteomes" id="UP000027395"/>
    </source>
</evidence>
<geneLocation type="plasmid" evidence="14 15">
    <name>pPA115</name>
</geneLocation>
<dbReference type="FunFam" id="3.40.50.300:FF:000014">
    <property type="entry name" value="DNA polymerase III subunit gamma/tau"/>
    <property type="match status" value="1"/>
</dbReference>
<evidence type="ECO:0000256" key="7">
    <source>
        <dbReference type="ARBA" id="ARBA00022833"/>
    </source>
</evidence>
<sequence length="460" mass="50442">MYTPFPQKYRPRTLSQLTGQEYIQRTLSNAIQANKIAPAYLFTGERGTGKTSTARILAKSLNCTATDQPTVTPCGQCQSCRSIEKGSSLDVMEIDAASHNGVEDARNLIERVHFAPAIGRYRIFVLDEVHCLSSQAFNALLKCLEEPPAHVVFILCTTEAHKVLPTIVSRCQVFRFQPLSVAAIVQHLTIIAEKEAISITSSGKIAIARACGGGLRDALQLLGQLSLLGEEITHSQVLALSGRISESDLVTILHCISTGETLKLLQLSRELLDSGKTPVTLLTSLLSCYRDLLLVANVPDCSSLLTSGVSYPKLKAIAKTWGQSSIHQGFEQLSASEWQLNKSVQPSLWLEVCFLGLIPKSAKNKPRNNQTPKHNSTSVSSSKPIDLKNTIWETVLSKASEKNRVFLSVAFLAELTEQKATLAVPSPYLNKFNRNIRKVQKLFLTATGINYQVLIQEGNQ</sequence>
<keyword evidence="5" id="KW-0479">Metal-binding</keyword>
<dbReference type="GO" id="GO:0009360">
    <property type="term" value="C:DNA polymerase III complex"/>
    <property type="evidence" value="ECO:0007669"/>
    <property type="project" value="InterPro"/>
</dbReference>
<evidence type="ECO:0000256" key="11">
    <source>
        <dbReference type="RuleBase" id="RU364063"/>
    </source>
</evidence>
<dbReference type="HOGENOM" id="CLU_006229_0_1_3"/>
<evidence type="ECO:0000259" key="13">
    <source>
        <dbReference type="SMART" id="SM00382"/>
    </source>
</evidence>
<dbReference type="Proteomes" id="UP000027395">
    <property type="component" value="Plasmid pPA115"/>
</dbReference>
<dbReference type="GO" id="GO:0003887">
    <property type="term" value="F:DNA-directed DNA polymerase activity"/>
    <property type="evidence" value="ECO:0007669"/>
    <property type="project" value="UniProtKB-KW"/>
</dbReference>